<evidence type="ECO:0008006" key="3">
    <source>
        <dbReference type="Google" id="ProtNLM"/>
    </source>
</evidence>
<gene>
    <name evidence="1" type="ORF">E0W69_013275</name>
</gene>
<organism evidence="1 2">
    <name type="scientific">Rhizosphaericola mali</name>
    <dbReference type="NCBI Taxonomy" id="2545455"/>
    <lineage>
        <taxon>Bacteria</taxon>
        <taxon>Pseudomonadati</taxon>
        <taxon>Bacteroidota</taxon>
        <taxon>Chitinophagia</taxon>
        <taxon>Chitinophagales</taxon>
        <taxon>Chitinophagaceae</taxon>
        <taxon>Rhizosphaericola</taxon>
    </lineage>
</organism>
<dbReference type="OrthoDB" id="1436925at2"/>
<protein>
    <recommendedName>
        <fullName evidence="3">Lipoprotein</fullName>
    </recommendedName>
</protein>
<proteinExistence type="predicted"/>
<dbReference type="Proteomes" id="UP000292424">
    <property type="component" value="Chromosome"/>
</dbReference>
<dbReference type="RefSeq" id="WP_131330534.1">
    <property type="nucleotide sequence ID" value="NZ_CP044016.1"/>
</dbReference>
<dbReference type="KEGG" id="arac:E0W69_013275"/>
<sequence>MKYNKLFLGLTLGTALFYSCQSTNNTPAKAGKSPIDSMMEIVMHGHDEGMSKMGRVEKTAQDLSHKIDSLQQAKKVDQTLLTTWKSAKKDLDLADSSMNKWMDEFDMDMPNMDSSAKVQYLQSNIKWVSGVADSLGTALKNAEEILKK</sequence>
<keyword evidence="2" id="KW-1185">Reference proteome</keyword>
<dbReference type="EMBL" id="CP044016">
    <property type="protein sequence ID" value="QES89591.1"/>
    <property type="molecule type" value="Genomic_DNA"/>
</dbReference>
<reference evidence="1 2" key="1">
    <citation type="submission" date="2019-09" db="EMBL/GenBank/DDBJ databases">
        <title>Complete genome sequence of Arachidicoccus sp. B3-10 isolated from apple orchard soil.</title>
        <authorList>
            <person name="Kim H.S."/>
            <person name="Han K.-I."/>
            <person name="Suh M.K."/>
            <person name="Lee K.C."/>
            <person name="Eom M.K."/>
            <person name="Kim J.-S."/>
            <person name="Kang S.W."/>
            <person name="Sin Y."/>
            <person name="Lee J.-S."/>
        </authorList>
    </citation>
    <scope>NUCLEOTIDE SEQUENCE [LARGE SCALE GENOMIC DNA]</scope>
    <source>
        <strain evidence="1 2">B3-10</strain>
    </source>
</reference>
<name>A0A5P2GDB6_9BACT</name>
<dbReference type="PROSITE" id="PS51257">
    <property type="entry name" value="PROKAR_LIPOPROTEIN"/>
    <property type="match status" value="1"/>
</dbReference>
<evidence type="ECO:0000313" key="1">
    <source>
        <dbReference type="EMBL" id="QES89591.1"/>
    </source>
</evidence>
<accession>A0A5P2GDB6</accession>
<evidence type="ECO:0000313" key="2">
    <source>
        <dbReference type="Proteomes" id="UP000292424"/>
    </source>
</evidence>
<dbReference type="AlphaFoldDB" id="A0A5P2GDB6"/>